<dbReference type="SUPFAM" id="SSF50022">
    <property type="entry name" value="ISP domain"/>
    <property type="match status" value="1"/>
</dbReference>
<protein>
    <submittedName>
        <fullName evidence="11">Apoptosis-inducing factor 1</fullName>
    </submittedName>
</protein>
<dbReference type="InterPro" id="IPR017941">
    <property type="entry name" value="Rieske_2Fe-2S"/>
</dbReference>
<accession>A0A1C7M7E3</accession>
<gene>
    <name evidence="11" type="primary">aif1</name>
    <name evidence="11" type="ORF">A0H81_07529</name>
</gene>
<dbReference type="PANTHER" id="PTHR43557">
    <property type="entry name" value="APOPTOSIS-INDUCING FACTOR 1"/>
    <property type="match status" value="1"/>
</dbReference>
<evidence type="ECO:0000256" key="7">
    <source>
        <dbReference type="ARBA" id="ARBA00023002"/>
    </source>
</evidence>
<evidence type="ECO:0000256" key="4">
    <source>
        <dbReference type="ARBA" id="ARBA00022714"/>
    </source>
</evidence>
<dbReference type="Pfam" id="PF00355">
    <property type="entry name" value="Rieske"/>
    <property type="match status" value="1"/>
</dbReference>
<dbReference type="SUPFAM" id="SSF55424">
    <property type="entry name" value="FAD/NAD-linked reductases, dimerisation (C-terminal) domain"/>
    <property type="match status" value="1"/>
</dbReference>
<dbReference type="GO" id="GO:0046872">
    <property type="term" value="F:metal ion binding"/>
    <property type="evidence" value="ECO:0007669"/>
    <property type="project" value="UniProtKB-KW"/>
</dbReference>
<keyword evidence="12" id="KW-1185">Reference proteome</keyword>
<dbReference type="InterPro" id="IPR023753">
    <property type="entry name" value="FAD/NAD-binding_dom"/>
</dbReference>
<comment type="caution">
    <text evidence="11">The sequence shown here is derived from an EMBL/GenBank/DDBJ whole genome shotgun (WGS) entry which is preliminary data.</text>
</comment>
<evidence type="ECO:0000313" key="11">
    <source>
        <dbReference type="EMBL" id="OBZ72306.1"/>
    </source>
</evidence>
<evidence type="ECO:0000256" key="6">
    <source>
        <dbReference type="ARBA" id="ARBA00022827"/>
    </source>
</evidence>
<dbReference type="InterPro" id="IPR050446">
    <property type="entry name" value="FAD-oxidoreductase/Apoptosis"/>
</dbReference>
<proteinExistence type="inferred from homology"/>
<dbReference type="GO" id="GO:0051537">
    <property type="term" value="F:2 iron, 2 sulfur cluster binding"/>
    <property type="evidence" value="ECO:0007669"/>
    <property type="project" value="UniProtKB-KW"/>
</dbReference>
<keyword evidence="9" id="KW-0411">Iron-sulfur</keyword>
<sequence length="613" mass="65525">MYTARSSPWLNMLRPRVFLSPLSHRLLCRLSTKSPAYQTMSLKTIAVLDEAELKDGEMKQVVFEGDGKVLLSRLGDKIHATSAFCTHYGAPLAKGVLTADGELSACFNICTGDIEDAPAPSALHSFKAHIADGKIHVTADPANTLSAPPKTSTGASGQGRGVVIVGGGGGAFHCVESLARYLLLLFPLSHAPLTRTQHGYLGPITVLSKESHAPIDRTRLSKALVTDASKLEWRSAAELQAKFGVALRTSTEVRAVDLGAKAVELVAGAERVPYDKLILATGGVPRRLPVPGAQLANVFTMARIEDARKIDAEVQEGKRLVMIGSSFISMELVVAVSQRKLASIDVIGMEEVPFELVLGKAVGRGLKKFHEGKGVRFYMQAKVGEIVPAEGDPSRAGAVVVTSSTGERVTLPADVVVMGVGVAPATQFLKASKGFEEVIDRSGAVHVDEFMRVKGMQDVYAIGDIAMYPQPGTGELRRIEHWNVASNQGRAVGKTIAEGKGQPFVKVPIFWSARACLVFLNTLCGGQQLRYCGIGAGFDDVIIDGNTDEMKFVAYYLKGDKVVAVASMQRDPVVMKASELLRLGLMPSPAELRAGKDLLSVDIQTVGARSKLV</sequence>
<dbReference type="Proteomes" id="UP000092993">
    <property type="component" value="Unassembled WGS sequence"/>
</dbReference>
<dbReference type="InterPro" id="IPR036188">
    <property type="entry name" value="FAD/NAD-bd_sf"/>
</dbReference>
<dbReference type="PANTHER" id="PTHR43557:SF2">
    <property type="entry name" value="RIESKE DOMAIN-CONTAINING PROTEIN-RELATED"/>
    <property type="match status" value="1"/>
</dbReference>
<reference evidence="11 12" key="1">
    <citation type="submission" date="2016-03" db="EMBL/GenBank/DDBJ databases">
        <title>Whole genome sequencing of Grifola frondosa 9006-11.</title>
        <authorList>
            <person name="Min B."/>
            <person name="Park H."/>
            <person name="Kim J.-G."/>
            <person name="Cho H."/>
            <person name="Oh Y.-L."/>
            <person name="Kong W.-S."/>
            <person name="Choi I.-G."/>
        </authorList>
    </citation>
    <scope>NUCLEOTIDE SEQUENCE [LARGE SCALE GENOMIC DNA]</scope>
    <source>
        <strain evidence="11 12">9006-11</strain>
    </source>
</reference>
<evidence type="ECO:0000256" key="5">
    <source>
        <dbReference type="ARBA" id="ARBA00022723"/>
    </source>
</evidence>
<keyword evidence="7" id="KW-0560">Oxidoreductase</keyword>
<name>A0A1C7M7E3_GRIFR</name>
<dbReference type="SUPFAM" id="SSF51905">
    <property type="entry name" value="FAD/NAD(P)-binding domain"/>
    <property type="match status" value="1"/>
</dbReference>
<dbReference type="InterPro" id="IPR028202">
    <property type="entry name" value="Reductase_C"/>
</dbReference>
<dbReference type="Pfam" id="PF07992">
    <property type="entry name" value="Pyr_redox_2"/>
    <property type="match status" value="1"/>
</dbReference>
<keyword evidence="8" id="KW-0408">Iron</keyword>
<dbReference type="GO" id="GO:0005737">
    <property type="term" value="C:cytoplasm"/>
    <property type="evidence" value="ECO:0007669"/>
    <property type="project" value="TreeGrafter"/>
</dbReference>
<dbReference type="Gene3D" id="3.30.390.30">
    <property type="match status" value="1"/>
</dbReference>
<dbReference type="PRINTS" id="PR00368">
    <property type="entry name" value="FADPNR"/>
</dbReference>
<organism evidence="11 12">
    <name type="scientific">Grifola frondosa</name>
    <name type="common">Maitake</name>
    <name type="synonym">Polyporus frondosus</name>
    <dbReference type="NCBI Taxonomy" id="5627"/>
    <lineage>
        <taxon>Eukaryota</taxon>
        <taxon>Fungi</taxon>
        <taxon>Dikarya</taxon>
        <taxon>Basidiomycota</taxon>
        <taxon>Agaricomycotina</taxon>
        <taxon>Agaricomycetes</taxon>
        <taxon>Polyporales</taxon>
        <taxon>Grifolaceae</taxon>
        <taxon>Grifola</taxon>
    </lineage>
</organism>
<evidence type="ECO:0000256" key="2">
    <source>
        <dbReference type="ARBA" id="ARBA00006442"/>
    </source>
</evidence>
<dbReference type="AlphaFoldDB" id="A0A1C7M7E3"/>
<evidence type="ECO:0000256" key="8">
    <source>
        <dbReference type="ARBA" id="ARBA00023004"/>
    </source>
</evidence>
<evidence type="ECO:0000313" key="12">
    <source>
        <dbReference type="Proteomes" id="UP000092993"/>
    </source>
</evidence>
<evidence type="ECO:0000256" key="1">
    <source>
        <dbReference type="ARBA" id="ARBA00001974"/>
    </source>
</evidence>
<dbReference type="OrthoDB" id="6029at2759"/>
<dbReference type="InterPro" id="IPR016156">
    <property type="entry name" value="FAD/NAD-linked_Rdtase_dimer_sf"/>
</dbReference>
<keyword evidence="6" id="KW-0274">FAD</keyword>
<dbReference type="EMBL" id="LUGG01000009">
    <property type="protein sequence ID" value="OBZ72306.1"/>
    <property type="molecule type" value="Genomic_DNA"/>
</dbReference>
<evidence type="ECO:0000256" key="9">
    <source>
        <dbReference type="ARBA" id="ARBA00023014"/>
    </source>
</evidence>
<dbReference type="PRINTS" id="PR00411">
    <property type="entry name" value="PNDRDTASEI"/>
</dbReference>
<dbReference type="OMA" id="PRCTHYG"/>
<comment type="similarity">
    <text evidence="2">Belongs to the FAD-dependent oxidoreductase family.</text>
</comment>
<dbReference type="GO" id="GO:0016651">
    <property type="term" value="F:oxidoreductase activity, acting on NAD(P)H"/>
    <property type="evidence" value="ECO:0007669"/>
    <property type="project" value="TreeGrafter"/>
</dbReference>
<dbReference type="Gene3D" id="3.50.50.60">
    <property type="entry name" value="FAD/NAD(P)-binding domain"/>
    <property type="match status" value="2"/>
</dbReference>
<keyword evidence="3" id="KW-0285">Flavoprotein</keyword>
<dbReference type="InterPro" id="IPR036922">
    <property type="entry name" value="Rieske_2Fe-2S_sf"/>
</dbReference>
<comment type="cofactor">
    <cofactor evidence="1">
        <name>FAD</name>
        <dbReference type="ChEBI" id="CHEBI:57692"/>
    </cofactor>
</comment>
<keyword evidence="4" id="KW-0001">2Fe-2S</keyword>
<dbReference type="PROSITE" id="PS51296">
    <property type="entry name" value="RIESKE"/>
    <property type="match status" value="1"/>
</dbReference>
<dbReference type="STRING" id="5627.A0A1C7M7E3"/>
<dbReference type="Gene3D" id="2.102.10.10">
    <property type="entry name" value="Rieske [2Fe-2S] iron-sulphur domain"/>
    <property type="match status" value="1"/>
</dbReference>
<keyword evidence="5" id="KW-0479">Metal-binding</keyword>
<evidence type="ECO:0000259" key="10">
    <source>
        <dbReference type="PROSITE" id="PS51296"/>
    </source>
</evidence>
<feature type="domain" description="Rieske" evidence="10">
    <location>
        <begin position="45"/>
        <end position="137"/>
    </location>
</feature>
<dbReference type="Pfam" id="PF14759">
    <property type="entry name" value="Reductase_C"/>
    <property type="match status" value="1"/>
</dbReference>
<evidence type="ECO:0000256" key="3">
    <source>
        <dbReference type="ARBA" id="ARBA00022630"/>
    </source>
</evidence>